<feature type="compositionally biased region" description="Basic and acidic residues" evidence="1">
    <location>
        <begin position="1083"/>
        <end position="1096"/>
    </location>
</feature>
<reference evidence="2" key="1">
    <citation type="journal article" date="2019" name="Environ. Microbiol.">
        <title>Fungal ecological strategies reflected in gene transcription - a case study of two litter decomposers.</title>
        <authorList>
            <person name="Barbi F."/>
            <person name="Kohler A."/>
            <person name="Barry K."/>
            <person name="Baskaran P."/>
            <person name="Daum C."/>
            <person name="Fauchery L."/>
            <person name="Ihrmark K."/>
            <person name="Kuo A."/>
            <person name="LaButti K."/>
            <person name="Lipzen A."/>
            <person name="Morin E."/>
            <person name="Grigoriev I.V."/>
            <person name="Henrissat B."/>
            <person name="Lindahl B."/>
            <person name="Martin F."/>
        </authorList>
    </citation>
    <scope>NUCLEOTIDE SEQUENCE</scope>
    <source>
        <strain evidence="2">JB14</strain>
    </source>
</reference>
<dbReference type="PANTHER" id="PTHR35711">
    <property type="entry name" value="EXPRESSED PROTEIN"/>
    <property type="match status" value="1"/>
</dbReference>
<feature type="compositionally biased region" description="Acidic residues" evidence="1">
    <location>
        <begin position="869"/>
        <end position="878"/>
    </location>
</feature>
<evidence type="ECO:0000256" key="1">
    <source>
        <dbReference type="SAM" id="MobiDB-lite"/>
    </source>
</evidence>
<sequence>MSQAWLSWFCNHCISSHAVMEEFFLEGGIVWSGYDRRARHLPESVYTTKASCRMGALGWDETQRRGMKRGQNGRWKWRKRCSCYALVGSLAMASRTGGMIFRAVVMVGGRGRGGRDIASNAWGPLDGRPDIDQNIDQLSISNFGLALGARRDYDKTKKAFLSRFAAITREEVVPDTPESLVRLFKDLSLPLGGKEPSPSPIRQPYRTGGLASSSVPPSSPCPSTGYKVASGWSTLGDVEEEEEEEEDEEHQEEEEDEEQQEEEEDEEQQEEEEDEEQQEEEEDEEQDEQEQEQEEDEEQDEQEQEQVELEADSLCRRVDESREGLNETHPTPSRPPTLPDKPDQEMDRIAKARMARRNKLLELAGKKVPAPLPSPKSRASATAPTGSRKAANPRDESSRPAPPANGKPRDKSRSKTGKVVAVPTTRPPQNARANDDDDTDEEGAEGESKNKGGRLSRSAIAQAQAIRQKYQDDLQALADKEGKTFAAILSAVGDTVSDTRSLNPWNAFQAYATHPDGLGMTKAQDESTAHFKKRIREAYRDKCEGVDDVEGEFAEILEWYSTAIASQTAQKRLEGLSEKQLVKIAGPFNNRGRQVWETYQVSCFGWIVDGISARAVAFGSDPYYLGMKEDNPSQMRDQCIDYGTMIHTQLMRKKQGVSLDPQKQKIINKYMGDKSNKATLRALVKDIWVHDLQTLCPNSKITRMKWGPAFADMCYREKVKLVNYPRGLKAIGAPGGLAAVSGIQKNALKVIEARAMSREGLGDSEEEGRASLWADGDDDDDGRKPTELFEEDLCRFVPWDEDEKALSYQDRANVGIVTQVSLDGKDPLVLTKVLHSKSYVAATEVRRLKVVGGDDTEEDAPEREADSAVLEEDADESDVPVAPPPTRKRRVRVPTAAPPAKSRVAEEDADESDVPVAPPRTKKRRAPTAAPPAKSRAAEEDSEEEESVTTVPTKKKRRVAIAAPPAKSRVAEEDADESNAPVAPPPMKKRRIPTAAPPAKSRATEEDSEEEESVTPVPTKKRRVAVAAPPAKPRVAEEDSEESVAPVPTKKRRVPIAGPPEEESVVPVPTKKRRVHTAPPPAEEQRDVSKDLESRQPKKRARLDRKVGKMSGSGMKVPNDQGGLTGALGKKRKRDEDVPGAVTQAPRPIANLPKRRNNT</sequence>
<evidence type="ECO:0000313" key="2">
    <source>
        <dbReference type="EMBL" id="KAE9391185.1"/>
    </source>
</evidence>
<evidence type="ECO:0000313" key="3">
    <source>
        <dbReference type="Proteomes" id="UP000799118"/>
    </source>
</evidence>
<feature type="compositionally biased region" description="Basic and acidic residues" evidence="1">
    <location>
        <begin position="340"/>
        <end position="350"/>
    </location>
</feature>
<feature type="region of interest" description="Disordered" evidence="1">
    <location>
        <begin position="189"/>
        <end position="457"/>
    </location>
</feature>
<dbReference type="Proteomes" id="UP000799118">
    <property type="component" value="Unassembled WGS sequence"/>
</dbReference>
<feature type="region of interest" description="Disordered" evidence="1">
    <location>
        <begin position="759"/>
        <end position="785"/>
    </location>
</feature>
<proteinExistence type="predicted"/>
<feature type="compositionally biased region" description="Acidic residues" evidence="1">
    <location>
        <begin position="237"/>
        <end position="311"/>
    </location>
</feature>
<feature type="region of interest" description="Disordered" evidence="1">
    <location>
        <begin position="852"/>
        <end position="1159"/>
    </location>
</feature>
<keyword evidence="3" id="KW-1185">Reference proteome</keyword>
<protein>
    <submittedName>
        <fullName evidence="2">Uncharacterized protein</fullName>
    </submittedName>
</protein>
<dbReference type="EMBL" id="ML769634">
    <property type="protein sequence ID" value="KAE9391185.1"/>
    <property type="molecule type" value="Genomic_DNA"/>
</dbReference>
<organism evidence="2 3">
    <name type="scientific">Gymnopus androsaceus JB14</name>
    <dbReference type="NCBI Taxonomy" id="1447944"/>
    <lineage>
        <taxon>Eukaryota</taxon>
        <taxon>Fungi</taxon>
        <taxon>Dikarya</taxon>
        <taxon>Basidiomycota</taxon>
        <taxon>Agaricomycotina</taxon>
        <taxon>Agaricomycetes</taxon>
        <taxon>Agaricomycetidae</taxon>
        <taxon>Agaricales</taxon>
        <taxon>Marasmiineae</taxon>
        <taxon>Omphalotaceae</taxon>
        <taxon>Gymnopus</taxon>
    </lineage>
</organism>
<dbReference type="PANTHER" id="PTHR35711:SF1">
    <property type="entry name" value="ECTODERMAL, ISOFORM F"/>
    <property type="match status" value="1"/>
</dbReference>
<gene>
    <name evidence="2" type="ORF">BT96DRAFT_945583</name>
</gene>
<accession>A0A6A4H1H0</accession>
<dbReference type="OrthoDB" id="3062339at2759"/>
<feature type="compositionally biased region" description="Basic and acidic residues" evidence="1">
    <location>
        <begin position="313"/>
        <end position="326"/>
    </location>
</feature>
<name>A0A6A4H1H0_9AGAR</name>
<dbReference type="AlphaFoldDB" id="A0A6A4H1H0"/>
<feature type="compositionally biased region" description="Acidic residues" evidence="1">
    <location>
        <begin position="435"/>
        <end position="445"/>
    </location>
</feature>